<dbReference type="GO" id="GO:0016757">
    <property type="term" value="F:glycosyltransferase activity"/>
    <property type="evidence" value="ECO:0007669"/>
    <property type="project" value="UniProtKB-KW"/>
</dbReference>
<keyword evidence="2" id="KW-1003">Cell membrane</keyword>
<feature type="transmembrane region" description="Helical" evidence="8">
    <location>
        <begin position="288"/>
        <end position="308"/>
    </location>
</feature>
<feature type="transmembrane region" description="Helical" evidence="8">
    <location>
        <begin position="188"/>
        <end position="216"/>
    </location>
</feature>
<name>A0ABP2DDZ7_9RHOB</name>
<evidence type="ECO:0000256" key="4">
    <source>
        <dbReference type="ARBA" id="ARBA00022679"/>
    </source>
</evidence>
<protein>
    <submittedName>
        <fullName evidence="10">Dolichyl-phosphate-mannose-protein mannosyltransferase family protein</fullName>
    </submittedName>
</protein>
<dbReference type="RefSeq" id="WP_007117826.1">
    <property type="nucleotide sequence ID" value="NZ_ABID01000001.1"/>
</dbReference>
<dbReference type="EMBL" id="ABID01000001">
    <property type="protein sequence ID" value="EDQ05756.1"/>
    <property type="molecule type" value="Genomic_DNA"/>
</dbReference>
<evidence type="ECO:0000256" key="2">
    <source>
        <dbReference type="ARBA" id="ARBA00022475"/>
    </source>
</evidence>
<evidence type="ECO:0000256" key="1">
    <source>
        <dbReference type="ARBA" id="ARBA00004651"/>
    </source>
</evidence>
<evidence type="ECO:0000256" key="5">
    <source>
        <dbReference type="ARBA" id="ARBA00022692"/>
    </source>
</evidence>
<keyword evidence="4" id="KW-0808">Transferase</keyword>
<feature type="transmembrane region" description="Helical" evidence="8">
    <location>
        <begin position="159"/>
        <end position="176"/>
    </location>
</feature>
<feature type="transmembrane region" description="Helical" evidence="8">
    <location>
        <begin position="228"/>
        <end position="247"/>
    </location>
</feature>
<gene>
    <name evidence="10" type="ORF">OIHEL45_03060</name>
</gene>
<evidence type="ECO:0000313" key="11">
    <source>
        <dbReference type="Proteomes" id="UP000003257"/>
    </source>
</evidence>
<evidence type="ECO:0000256" key="3">
    <source>
        <dbReference type="ARBA" id="ARBA00022676"/>
    </source>
</evidence>
<feature type="transmembrane region" description="Helical" evidence="8">
    <location>
        <begin position="328"/>
        <end position="347"/>
    </location>
</feature>
<feature type="transmembrane region" description="Helical" evidence="8">
    <location>
        <begin position="135"/>
        <end position="153"/>
    </location>
</feature>
<dbReference type="PANTHER" id="PTHR33908:SF3">
    <property type="entry name" value="UNDECAPRENYL PHOSPHATE-ALPHA-4-AMINO-4-DEOXY-L-ARABINOSE ARABINOSYL TRANSFERASE"/>
    <property type="match status" value="1"/>
</dbReference>
<keyword evidence="5 8" id="KW-0812">Transmembrane</keyword>
<feature type="transmembrane region" description="Helical" evidence="8">
    <location>
        <begin position="29"/>
        <end position="48"/>
    </location>
</feature>
<feature type="transmembrane region" description="Helical" evidence="8">
    <location>
        <begin position="99"/>
        <end position="123"/>
    </location>
</feature>
<comment type="subcellular location">
    <subcellularLocation>
        <location evidence="1">Cell membrane</location>
        <topology evidence="1">Multi-pass membrane protein</topology>
    </subcellularLocation>
</comment>
<feature type="domain" description="ArnT-like N-terminal" evidence="9">
    <location>
        <begin position="52"/>
        <end position="259"/>
    </location>
</feature>
<dbReference type="PANTHER" id="PTHR33908">
    <property type="entry name" value="MANNOSYLTRANSFERASE YKCB-RELATED"/>
    <property type="match status" value="1"/>
</dbReference>
<evidence type="ECO:0000256" key="7">
    <source>
        <dbReference type="ARBA" id="ARBA00023136"/>
    </source>
</evidence>
<accession>A0ABP2DDZ7</accession>
<reference evidence="10 11" key="1">
    <citation type="submission" date="2007-11" db="EMBL/GenBank/DDBJ databases">
        <authorList>
            <person name="Wagner-Dobler I."/>
            <person name="Ferriera S."/>
            <person name="Johnson J."/>
            <person name="Kravitz S."/>
            <person name="Beeson K."/>
            <person name="Sutton G."/>
            <person name="Rogers Y.-H."/>
            <person name="Friedman R."/>
            <person name="Frazier M."/>
            <person name="Venter J.C."/>
        </authorList>
    </citation>
    <scope>NUCLEOTIDE SEQUENCE [LARGE SCALE GENOMIC DNA]</scope>
    <source>
        <strain evidence="10 11">HEL-45</strain>
    </source>
</reference>
<keyword evidence="7 8" id="KW-0472">Membrane</keyword>
<evidence type="ECO:0000259" key="9">
    <source>
        <dbReference type="Pfam" id="PF02366"/>
    </source>
</evidence>
<dbReference type="InterPro" id="IPR003342">
    <property type="entry name" value="ArnT-like_N"/>
</dbReference>
<evidence type="ECO:0000256" key="6">
    <source>
        <dbReference type="ARBA" id="ARBA00022989"/>
    </source>
</evidence>
<comment type="caution">
    <text evidence="10">The sequence shown here is derived from an EMBL/GenBank/DDBJ whole genome shotgun (WGS) entry which is preliminary data.</text>
</comment>
<keyword evidence="11" id="KW-1185">Reference proteome</keyword>
<keyword evidence="6 8" id="KW-1133">Transmembrane helix</keyword>
<dbReference type="Pfam" id="PF02366">
    <property type="entry name" value="PMT"/>
    <property type="match status" value="1"/>
</dbReference>
<organism evidence="10 11">
    <name type="scientific">Sulfitobacter indolifex HEL-45</name>
    <dbReference type="NCBI Taxonomy" id="391624"/>
    <lineage>
        <taxon>Bacteria</taxon>
        <taxon>Pseudomonadati</taxon>
        <taxon>Pseudomonadota</taxon>
        <taxon>Alphaproteobacteria</taxon>
        <taxon>Rhodobacterales</taxon>
        <taxon>Roseobacteraceae</taxon>
        <taxon>Sulfitobacter</taxon>
    </lineage>
</organism>
<dbReference type="InterPro" id="IPR050297">
    <property type="entry name" value="LipidA_mod_glycosyltrf_83"/>
</dbReference>
<keyword evidence="3 10" id="KW-0328">Glycosyltransferase</keyword>
<dbReference type="Proteomes" id="UP000003257">
    <property type="component" value="Unassembled WGS sequence"/>
</dbReference>
<sequence length="396" mass="43874">MVAIDPKFAISVRHEHERRFALTRSDQRFLLFALGALFAVRLLAMFWWPFTDSTEARYAEIARKMVETGDWVTPQFDYGVPFWGKPPLHTWLSALGMKLFGVGAFGARIFIFAASLGVLSLIFTWVRQHRGADQALVVTTVLASSLMFFGASAFVMTDMGMVLGTTLSMIGFYNCLMDSPARSAWGRWFFVGIAIGLLAKGPVALAITMIALLPWLVVTGRWRELQGFPWLSGLLIAAALTLPWYILAEIKTPGFLRYFLVGEHFQRFVVPGWQGDLYGSGHQQPKGLIWLYASATFLPWSLFFLALLPRAGSCVNEVTGNDRGWHSYLALWVVAPLILFTPAANILPAYALPGLPAAAVLLVSLWAQVSGQPASAHASVDIEVAWQPLDHPHHHT</sequence>
<proteinExistence type="predicted"/>
<evidence type="ECO:0000256" key="8">
    <source>
        <dbReference type="SAM" id="Phobius"/>
    </source>
</evidence>
<evidence type="ECO:0000313" key="10">
    <source>
        <dbReference type="EMBL" id="EDQ05756.1"/>
    </source>
</evidence>